<reference evidence="5 6" key="1">
    <citation type="journal article" date="2023" name="Sci. Data">
        <title>Genome assembly of the Korean intertidal mud-creeper Batillaria attramentaria.</title>
        <authorList>
            <person name="Patra A.K."/>
            <person name="Ho P.T."/>
            <person name="Jun S."/>
            <person name="Lee S.J."/>
            <person name="Kim Y."/>
            <person name="Won Y.J."/>
        </authorList>
    </citation>
    <scope>NUCLEOTIDE SEQUENCE [LARGE SCALE GENOMIC DNA]</scope>
    <source>
        <strain evidence="5">Wonlab-2016</strain>
    </source>
</reference>
<organism evidence="5 6">
    <name type="scientific">Batillaria attramentaria</name>
    <dbReference type="NCBI Taxonomy" id="370345"/>
    <lineage>
        <taxon>Eukaryota</taxon>
        <taxon>Metazoa</taxon>
        <taxon>Spiralia</taxon>
        <taxon>Lophotrochozoa</taxon>
        <taxon>Mollusca</taxon>
        <taxon>Gastropoda</taxon>
        <taxon>Caenogastropoda</taxon>
        <taxon>Sorbeoconcha</taxon>
        <taxon>Cerithioidea</taxon>
        <taxon>Batillariidae</taxon>
        <taxon>Batillaria</taxon>
    </lineage>
</organism>
<evidence type="ECO:0000259" key="4">
    <source>
        <dbReference type="Pfam" id="PF22645"/>
    </source>
</evidence>
<gene>
    <name evidence="5" type="ORF">BaRGS_00004737</name>
</gene>
<dbReference type="PANTHER" id="PTHR10088:SF4">
    <property type="entry name" value="GLUCOKINASE REGULATORY PROTEIN"/>
    <property type="match status" value="1"/>
</dbReference>
<dbReference type="PROSITE" id="PS01272">
    <property type="entry name" value="GCKR"/>
    <property type="match status" value="1"/>
</dbReference>
<name>A0ABD0LWJ2_9CAEN</name>
<keyword evidence="6" id="KW-1185">Reference proteome</keyword>
<protein>
    <recommendedName>
        <fullName evidence="7">Glucokinase regulatory protein</fullName>
    </recommendedName>
</protein>
<sequence>MASEGKGREQPVTEQANPLSSSIDIMSPLEMVSTLQACDAEIFDGWQDFPGMFDERIQKNLDRLVDIANPSESTVIFSGCGTSGRLGFITARTFNSWLREQGVKECYHSIMAGGDKALFTSQEAVEDDPVLGARLLQEAAEGKSHVLFFGITCGLSAPFVAGQLDLCLQHLDRFTPVLVGFNPAHMARNMPIANWNKTFLQVIKDLEAAEAKGQGFLLNPVVGPEQITGSSRMKSGTATKLLLESVLLPAHGKSFHQVSLSLREGGHLYYYSAGSGSLGIMGLIDASECPPTYGASLDDVRGFLEGGFSTLGNSDGDLSHLGPHFQISTDDFTKHMVASLSAKDLVIFLCKEQVCDVDQRIMGSGCRIACVVVSTSQTPSPPGDQDKFHVVVQLDLSSVSQCPVISGTGLWKWAALLYSELAVKWTLNAVSTGAHILKGKVFNNTMIDLKPSNVKLFHRAVGIIQRYSNLPVEQCRDYLLRALYSTDTLTEDIQNSPLAQHIKIGASKLRVVPTALLAALLKRPIAEAEKILQQQPITRQAVLASLNQQ</sequence>
<evidence type="ECO:0000256" key="2">
    <source>
        <dbReference type="SAM" id="MobiDB-lite"/>
    </source>
</evidence>
<evidence type="ECO:0000313" key="6">
    <source>
        <dbReference type="Proteomes" id="UP001519460"/>
    </source>
</evidence>
<dbReference type="InterPro" id="IPR054017">
    <property type="entry name" value="GKRP_SIS_2"/>
</dbReference>
<keyword evidence="1" id="KW-0119">Carbohydrate metabolism</keyword>
<dbReference type="InterPro" id="IPR040190">
    <property type="entry name" value="MURQ/GCKR"/>
</dbReference>
<evidence type="ECO:0000256" key="1">
    <source>
        <dbReference type="ARBA" id="ARBA00023277"/>
    </source>
</evidence>
<dbReference type="PANTHER" id="PTHR10088">
    <property type="entry name" value="GLUCOKINASE REGULATORY PROTEIN"/>
    <property type="match status" value="1"/>
</dbReference>
<dbReference type="SUPFAM" id="SSF53697">
    <property type="entry name" value="SIS domain"/>
    <property type="match status" value="2"/>
</dbReference>
<dbReference type="InterPro" id="IPR001347">
    <property type="entry name" value="SIS_dom"/>
</dbReference>
<evidence type="ECO:0000313" key="5">
    <source>
        <dbReference type="EMBL" id="KAK7504005.1"/>
    </source>
</evidence>
<evidence type="ECO:0008006" key="7">
    <source>
        <dbReference type="Google" id="ProtNLM"/>
    </source>
</evidence>
<dbReference type="Gene3D" id="1.10.8.1080">
    <property type="match status" value="1"/>
</dbReference>
<comment type="caution">
    <text evidence="5">The sequence shown here is derived from an EMBL/GenBank/DDBJ whole genome shotgun (WGS) entry which is preliminary data.</text>
</comment>
<dbReference type="InterPro" id="IPR046348">
    <property type="entry name" value="SIS_dom_sf"/>
</dbReference>
<dbReference type="Proteomes" id="UP001519460">
    <property type="component" value="Unassembled WGS sequence"/>
</dbReference>
<dbReference type="InterPro" id="IPR005486">
    <property type="entry name" value="Glucokinase_regulatory_CS"/>
</dbReference>
<dbReference type="AlphaFoldDB" id="A0ABD0LWJ2"/>
<accession>A0ABD0LWJ2</accession>
<dbReference type="Pfam" id="PF22645">
    <property type="entry name" value="GKRP_SIS_N"/>
    <property type="match status" value="1"/>
</dbReference>
<dbReference type="Gene3D" id="3.40.50.10490">
    <property type="entry name" value="Glucose-6-phosphate isomerase like protein, domain 1"/>
    <property type="match status" value="2"/>
</dbReference>
<proteinExistence type="predicted"/>
<evidence type="ECO:0000259" key="3">
    <source>
        <dbReference type="Pfam" id="PF22198"/>
    </source>
</evidence>
<dbReference type="Gene3D" id="3.40.50.12620">
    <property type="match status" value="1"/>
</dbReference>
<dbReference type="Pfam" id="PF20741">
    <property type="entry name" value="GKRP-like_C"/>
    <property type="match status" value="1"/>
</dbReference>
<feature type="domain" description="Glucokinase regulatory protein second SIS" evidence="3">
    <location>
        <begin position="256"/>
        <end position="438"/>
    </location>
</feature>
<feature type="region of interest" description="Disordered" evidence="2">
    <location>
        <begin position="1"/>
        <end position="20"/>
    </location>
</feature>
<dbReference type="EMBL" id="JACVVK020000017">
    <property type="protein sequence ID" value="KAK7504005.1"/>
    <property type="molecule type" value="Genomic_DNA"/>
</dbReference>
<feature type="domain" description="SIS" evidence="4">
    <location>
        <begin position="70"/>
        <end position="168"/>
    </location>
</feature>
<dbReference type="Pfam" id="PF22198">
    <property type="entry name" value="GKRP_SIS_2"/>
    <property type="match status" value="1"/>
</dbReference>
<feature type="compositionally biased region" description="Basic and acidic residues" evidence="2">
    <location>
        <begin position="1"/>
        <end position="11"/>
    </location>
</feature>